<dbReference type="GO" id="GO:0004672">
    <property type="term" value="F:protein kinase activity"/>
    <property type="evidence" value="ECO:0007669"/>
    <property type="project" value="InterPro"/>
</dbReference>
<keyword evidence="3 8" id="KW-0812">Transmembrane</keyword>
<evidence type="ECO:0000256" key="9">
    <source>
        <dbReference type="SAM" id="SignalP"/>
    </source>
</evidence>
<dbReference type="InterPro" id="IPR001245">
    <property type="entry name" value="Ser-Thr/Tyr_kinase_cat_dom"/>
</dbReference>
<dbReference type="InterPro" id="IPR011009">
    <property type="entry name" value="Kinase-like_dom_sf"/>
</dbReference>
<organism evidence="11 12">
    <name type="scientific">Vanilla planifolia</name>
    <name type="common">Vanilla</name>
    <dbReference type="NCBI Taxonomy" id="51239"/>
    <lineage>
        <taxon>Eukaryota</taxon>
        <taxon>Viridiplantae</taxon>
        <taxon>Streptophyta</taxon>
        <taxon>Embryophyta</taxon>
        <taxon>Tracheophyta</taxon>
        <taxon>Spermatophyta</taxon>
        <taxon>Magnoliopsida</taxon>
        <taxon>Liliopsida</taxon>
        <taxon>Asparagales</taxon>
        <taxon>Orchidaceae</taxon>
        <taxon>Vanilloideae</taxon>
        <taxon>Vanilleae</taxon>
        <taxon>Vanilla</taxon>
    </lineage>
</organism>
<keyword evidence="2" id="KW-0433">Leucine-rich repeat</keyword>
<dbReference type="EMBL" id="JADCNL010000008">
    <property type="protein sequence ID" value="KAG0470668.1"/>
    <property type="molecule type" value="Genomic_DNA"/>
</dbReference>
<dbReference type="PANTHER" id="PTHR48007">
    <property type="entry name" value="LEUCINE-RICH REPEAT RECEPTOR-LIKE PROTEIN KINASE PXC1"/>
    <property type="match status" value="1"/>
</dbReference>
<dbReference type="Gene3D" id="3.80.10.10">
    <property type="entry name" value="Ribonuclease Inhibitor"/>
    <property type="match status" value="1"/>
</dbReference>
<keyword evidence="6 8" id="KW-1133">Transmembrane helix</keyword>
<dbReference type="SUPFAM" id="SSF52058">
    <property type="entry name" value="L domain-like"/>
    <property type="match status" value="1"/>
</dbReference>
<dbReference type="InterPro" id="IPR013210">
    <property type="entry name" value="LRR_N_plant-typ"/>
</dbReference>
<dbReference type="GO" id="GO:0016020">
    <property type="term" value="C:membrane"/>
    <property type="evidence" value="ECO:0007669"/>
    <property type="project" value="UniProtKB-SubCell"/>
</dbReference>
<evidence type="ECO:0000256" key="3">
    <source>
        <dbReference type="ARBA" id="ARBA00022692"/>
    </source>
</evidence>
<comment type="caution">
    <text evidence="11">The sequence shown here is derived from an EMBL/GenBank/DDBJ whole genome shotgun (WGS) entry which is preliminary data.</text>
</comment>
<gene>
    <name evidence="11" type="ORF">HPP92_017368</name>
</gene>
<evidence type="ECO:0000256" key="1">
    <source>
        <dbReference type="ARBA" id="ARBA00004370"/>
    </source>
</evidence>
<dbReference type="Gene3D" id="3.30.200.20">
    <property type="entry name" value="Phosphorylase Kinase, domain 1"/>
    <property type="match status" value="1"/>
</dbReference>
<evidence type="ECO:0000256" key="5">
    <source>
        <dbReference type="ARBA" id="ARBA00022737"/>
    </source>
</evidence>
<dbReference type="GO" id="GO:0005524">
    <property type="term" value="F:ATP binding"/>
    <property type="evidence" value="ECO:0007669"/>
    <property type="project" value="InterPro"/>
</dbReference>
<dbReference type="InterPro" id="IPR001611">
    <property type="entry name" value="Leu-rich_rpt"/>
</dbReference>
<dbReference type="Pfam" id="PF13855">
    <property type="entry name" value="LRR_8"/>
    <property type="match status" value="1"/>
</dbReference>
<dbReference type="InterPro" id="IPR000719">
    <property type="entry name" value="Prot_kinase_dom"/>
</dbReference>
<dbReference type="Pfam" id="PF07714">
    <property type="entry name" value="PK_Tyr_Ser-Thr"/>
    <property type="match status" value="1"/>
</dbReference>
<dbReference type="OrthoDB" id="185373at2759"/>
<dbReference type="InterPro" id="IPR032675">
    <property type="entry name" value="LRR_dom_sf"/>
</dbReference>
<dbReference type="FunFam" id="3.80.10.10:FF:000400">
    <property type="entry name" value="Nuclear pore complex protein NUP107"/>
    <property type="match status" value="1"/>
</dbReference>
<feature type="domain" description="Protein kinase" evidence="10">
    <location>
        <begin position="392"/>
        <end position="652"/>
    </location>
</feature>
<reference evidence="11 12" key="1">
    <citation type="journal article" date="2020" name="Nat. Food">
        <title>A phased Vanilla planifolia genome enables genetic improvement of flavour and production.</title>
        <authorList>
            <person name="Hasing T."/>
            <person name="Tang H."/>
            <person name="Brym M."/>
            <person name="Khazi F."/>
            <person name="Huang T."/>
            <person name="Chambers A.H."/>
        </authorList>
    </citation>
    <scope>NUCLEOTIDE SEQUENCE [LARGE SCALE GENOMIC DNA]</scope>
    <source>
        <tissue evidence="11">Leaf</tissue>
    </source>
</reference>
<evidence type="ECO:0000256" key="2">
    <source>
        <dbReference type="ARBA" id="ARBA00022614"/>
    </source>
</evidence>
<evidence type="ECO:0000313" key="11">
    <source>
        <dbReference type="EMBL" id="KAG0470668.1"/>
    </source>
</evidence>
<evidence type="ECO:0000256" key="6">
    <source>
        <dbReference type="ARBA" id="ARBA00022989"/>
    </source>
</evidence>
<protein>
    <recommendedName>
        <fullName evidence="10">Protein kinase domain-containing protein</fullName>
    </recommendedName>
</protein>
<evidence type="ECO:0000256" key="7">
    <source>
        <dbReference type="ARBA" id="ARBA00023136"/>
    </source>
</evidence>
<dbReference type="Gene3D" id="1.10.510.10">
    <property type="entry name" value="Transferase(Phosphotransferase) domain 1"/>
    <property type="match status" value="1"/>
</dbReference>
<name>A0A835QFW2_VANPL</name>
<dbReference type="Proteomes" id="UP000636800">
    <property type="component" value="Unassembled WGS sequence"/>
</dbReference>
<dbReference type="PROSITE" id="PS50011">
    <property type="entry name" value="PROTEIN_KINASE_DOM"/>
    <property type="match status" value="1"/>
</dbReference>
<sequence length="667" mass="72193">MPMLLLNLLLLLPTPNAALSSAVFSPSAQSDSEALLAFKSAADPGGVRLRLFSTSLNRSSTAHCSWPGVSCSHDGRVVRLVVEHLGLNGTFPNSTLSLLNQLRVLSIKDNSISGAIPDLSSLVNLKALFLGSNLLSGPFPYSLLHLHRLRTLDLSNNLLLGPIPPDLTMLDRLYSLLLNSNNFTGPLPPLNQSSLKIFNVSANDLSGAVPVTIALSSFGADAFSGNIRLCGVVVRRECSSRYPFFRSSSGDSPSAAPSPATQRQGFLIPGSATATSHKSHKKAVVAACFFTGTTILAILLLAVSCVIKKRSRALGHGKMLCSAKNGIAAIVGDDSGMEERVESIAEEVEERCNELAVAAAMTEEKMKRLGKSGSLVFCAGEAQVYTLEHLMRASAEMLGRGSVGSTYKAVLDNRLTVSVKRLDATKLGAAGKEVFEQHMETVGRLRHPNLVPLRAYFQAKEERLLVYDYQPNGSLYSLIHGSRSSRAKPLHWTSCLKIAEDVAQGLAYIHQASRLVHGNIKSSNVLLGSDFEACLADNCLWFLIEPADLDAETDLGYKAPESRRSDRRPSSRSDIYAFGILLLELLTGRPPLPHRDLVTTDLPAWVRSLREDEGSDDERVMMIVDIAVACVQPSPESRPTTWQVMKMIQEVKDAEMGEDDGNVSLMS</sequence>
<dbReference type="SUPFAM" id="SSF56112">
    <property type="entry name" value="Protein kinase-like (PK-like)"/>
    <property type="match status" value="1"/>
</dbReference>
<feature type="transmembrane region" description="Helical" evidence="8">
    <location>
        <begin position="283"/>
        <end position="307"/>
    </location>
</feature>
<accession>A0A835QFW2</accession>
<keyword evidence="4 9" id="KW-0732">Signal</keyword>
<feature type="chain" id="PRO_5032370905" description="Protein kinase domain-containing protein" evidence="9">
    <location>
        <begin position="19"/>
        <end position="667"/>
    </location>
</feature>
<dbReference type="Pfam" id="PF08263">
    <property type="entry name" value="LRRNT_2"/>
    <property type="match status" value="1"/>
</dbReference>
<evidence type="ECO:0000259" key="10">
    <source>
        <dbReference type="PROSITE" id="PS50011"/>
    </source>
</evidence>
<evidence type="ECO:0000313" key="12">
    <source>
        <dbReference type="Proteomes" id="UP000636800"/>
    </source>
</evidence>
<evidence type="ECO:0000256" key="8">
    <source>
        <dbReference type="SAM" id="Phobius"/>
    </source>
</evidence>
<keyword evidence="7 8" id="KW-0472">Membrane</keyword>
<dbReference type="InterPro" id="IPR046959">
    <property type="entry name" value="PRK1-6/SRF4-like"/>
</dbReference>
<feature type="signal peptide" evidence="9">
    <location>
        <begin position="1"/>
        <end position="18"/>
    </location>
</feature>
<evidence type="ECO:0000256" key="4">
    <source>
        <dbReference type="ARBA" id="ARBA00022729"/>
    </source>
</evidence>
<keyword evidence="5" id="KW-0677">Repeat</keyword>
<keyword evidence="12" id="KW-1185">Reference proteome</keyword>
<dbReference type="PANTHER" id="PTHR48007:SF37">
    <property type="entry name" value="LEUCINE-RICH REPEAT PROTEIN KINASE FAMILY PROTEIN"/>
    <property type="match status" value="1"/>
</dbReference>
<proteinExistence type="predicted"/>
<dbReference type="AlphaFoldDB" id="A0A835QFW2"/>
<comment type="subcellular location">
    <subcellularLocation>
        <location evidence="1">Membrane</location>
    </subcellularLocation>
</comment>